<name>A0ABQ8G3W7_9PEZI</name>
<comment type="similarity">
    <text evidence="2">Belongs to the Diels-Alderase family.</text>
</comment>
<sequence>MAQPQSPGEFQILAAEGPTAGATWTRHSNDAYPKYSALSKTHWEMWMLEGMEQTGNAGVTVTFFIDGSQTFHGNDPLHITFHALLPDGAIEKHHLIAAAVRVRETDASIVLEWPSKENGDGTEANSFSRIEVAQDHSSATATFNVPGAVQGSLALTSYTRSPDPTAGALGPAVSHRQIMTGAHAESDLSFPGSGRRLRFAGKGGHDRCWMEAAFPAILSDTTYVRGHAGPYTFASLGVVSRMGESRGRNCQKFRLLRDGVEVFASKSDTVSLTEDYFVLRSSHGGPVKGPFLDTTTGYRLDFVRPRAGKHWAFEIAHEKVWWSMPLGPPPLVREGNSGFVSKVRGGEVGGDADGETFEGAGDIGQIQMPELSTLVELKTLKAKAAAAATAPAPAEQ</sequence>
<keyword evidence="1" id="KW-0413">Isomerase</keyword>
<dbReference type="Pfam" id="PF24137">
    <property type="entry name" value="DA_N"/>
    <property type="match status" value="1"/>
</dbReference>
<accession>A0ABQ8G3W7</accession>
<evidence type="ECO:0000313" key="6">
    <source>
        <dbReference type="Proteomes" id="UP000774617"/>
    </source>
</evidence>
<reference evidence="5 6" key="1">
    <citation type="journal article" date="2021" name="Nat. Commun.">
        <title>Genetic determinants of endophytism in the Arabidopsis root mycobiome.</title>
        <authorList>
            <person name="Mesny F."/>
            <person name="Miyauchi S."/>
            <person name="Thiergart T."/>
            <person name="Pickel B."/>
            <person name="Atanasova L."/>
            <person name="Karlsson M."/>
            <person name="Huettel B."/>
            <person name="Barry K.W."/>
            <person name="Haridas S."/>
            <person name="Chen C."/>
            <person name="Bauer D."/>
            <person name="Andreopoulos W."/>
            <person name="Pangilinan J."/>
            <person name="LaButti K."/>
            <person name="Riley R."/>
            <person name="Lipzen A."/>
            <person name="Clum A."/>
            <person name="Drula E."/>
            <person name="Henrissat B."/>
            <person name="Kohler A."/>
            <person name="Grigoriev I.V."/>
            <person name="Martin F.M."/>
            <person name="Hacquard S."/>
        </authorList>
    </citation>
    <scope>NUCLEOTIDE SEQUENCE [LARGE SCALE GENOMIC DNA]</scope>
    <source>
        <strain evidence="5 6">MPI-SDFR-AT-0080</strain>
    </source>
</reference>
<evidence type="ECO:0000259" key="4">
    <source>
        <dbReference type="Pfam" id="PF24137"/>
    </source>
</evidence>
<dbReference type="Proteomes" id="UP000774617">
    <property type="component" value="Unassembled WGS sequence"/>
</dbReference>
<dbReference type="Pfam" id="PF22903">
    <property type="entry name" value="DA_C"/>
    <property type="match status" value="1"/>
</dbReference>
<evidence type="ECO:0000313" key="5">
    <source>
        <dbReference type="EMBL" id="KAH7043964.1"/>
    </source>
</evidence>
<proteinExistence type="inferred from homology"/>
<feature type="domain" description="Diels-Alderase N-terminal" evidence="4">
    <location>
        <begin position="17"/>
        <end position="209"/>
    </location>
</feature>
<evidence type="ECO:0000256" key="1">
    <source>
        <dbReference type="ARBA" id="ARBA00023235"/>
    </source>
</evidence>
<dbReference type="InterPro" id="IPR056402">
    <property type="entry name" value="DA_N"/>
</dbReference>
<dbReference type="InterPro" id="IPR054499">
    <property type="entry name" value="DA_C"/>
</dbReference>
<dbReference type="EMBL" id="JAGTJR010000021">
    <property type="protein sequence ID" value="KAH7043964.1"/>
    <property type="molecule type" value="Genomic_DNA"/>
</dbReference>
<gene>
    <name evidence="5" type="ORF">B0J12DRAFT_187492</name>
</gene>
<evidence type="ECO:0000256" key="2">
    <source>
        <dbReference type="ARBA" id="ARBA00046325"/>
    </source>
</evidence>
<feature type="domain" description="Diels-Alderase C-terminal" evidence="3">
    <location>
        <begin position="213"/>
        <end position="368"/>
    </location>
</feature>
<comment type="caution">
    <text evidence="5">The sequence shown here is derived from an EMBL/GenBank/DDBJ whole genome shotgun (WGS) entry which is preliminary data.</text>
</comment>
<protein>
    <submittedName>
        <fullName evidence="5">Uncharacterized protein</fullName>
    </submittedName>
</protein>
<keyword evidence="6" id="KW-1185">Reference proteome</keyword>
<organism evidence="5 6">
    <name type="scientific">Macrophomina phaseolina</name>
    <dbReference type="NCBI Taxonomy" id="35725"/>
    <lineage>
        <taxon>Eukaryota</taxon>
        <taxon>Fungi</taxon>
        <taxon>Dikarya</taxon>
        <taxon>Ascomycota</taxon>
        <taxon>Pezizomycotina</taxon>
        <taxon>Dothideomycetes</taxon>
        <taxon>Dothideomycetes incertae sedis</taxon>
        <taxon>Botryosphaeriales</taxon>
        <taxon>Botryosphaeriaceae</taxon>
        <taxon>Macrophomina</taxon>
    </lineage>
</organism>
<evidence type="ECO:0000259" key="3">
    <source>
        <dbReference type="Pfam" id="PF22903"/>
    </source>
</evidence>